<dbReference type="AlphaFoldDB" id="A0A9P4NDI3"/>
<organism evidence="1 2">
    <name type="scientific">Tothia fuscella</name>
    <dbReference type="NCBI Taxonomy" id="1048955"/>
    <lineage>
        <taxon>Eukaryota</taxon>
        <taxon>Fungi</taxon>
        <taxon>Dikarya</taxon>
        <taxon>Ascomycota</taxon>
        <taxon>Pezizomycotina</taxon>
        <taxon>Dothideomycetes</taxon>
        <taxon>Pleosporomycetidae</taxon>
        <taxon>Venturiales</taxon>
        <taxon>Cylindrosympodiaceae</taxon>
        <taxon>Tothia</taxon>
    </lineage>
</organism>
<gene>
    <name evidence="1" type="ORF">EJ08DRAFT_703880</name>
</gene>
<dbReference type="OrthoDB" id="3924768at2759"/>
<sequence>MTQNLAANARPANGSPFTDLELKPQLRSPDCQNEFGIGDDVNKDIKSRFISSTSTHFIITPLESPGREHHFRTPLFLRKKGLGEKPFDVFKSEGSEEVDSNSYYVHQPYVSFHCPPRTLRHGATKSSTPICIIKNSWFWRSWTLQFGNRLEEAIDPRGVVSWAYNTPEKAPTIPEEFAVKGYKVRKWRLCGETGKAYHHEVNKMRKEQTLEAGHDREKSATNNLTGGSIIDEVVHFRWISPFTSKTRQYQFQYHGIDFYWKGTGTVRESKTCGFMLKFNHLKLMASIPSGVDGEKDQDSSIHGPRCTQICLGKYTSQLGRRKAGILELYDAAIKRFLHDPAIPPHRTAETEAGPDVASVKHTRLYDIIIATAMCMVIGEWQKRRTIKEIIMTIAGEGAGGAGGG</sequence>
<comment type="caution">
    <text evidence="1">The sequence shown here is derived from an EMBL/GenBank/DDBJ whole genome shotgun (WGS) entry which is preliminary data.</text>
</comment>
<proteinExistence type="predicted"/>
<evidence type="ECO:0000313" key="2">
    <source>
        <dbReference type="Proteomes" id="UP000800235"/>
    </source>
</evidence>
<evidence type="ECO:0000313" key="1">
    <source>
        <dbReference type="EMBL" id="KAF2415506.1"/>
    </source>
</evidence>
<reference evidence="1" key="1">
    <citation type="journal article" date="2020" name="Stud. Mycol.">
        <title>101 Dothideomycetes genomes: a test case for predicting lifestyles and emergence of pathogens.</title>
        <authorList>
            <person name="Haridas S."/>
            <person name="Albert R."/>
            <person name="Binder M."/>
            <person name="Bloem J."/>
            <person name="Labutti K."/>
            <person name="Salamov A."/>
            <person name="Andreopoulos B."/>
            <person name="Baker S."/>
            <person name="Barry K."/>
            <person name="Bills G."/>
            <person name="Bluhm B."/>
            <person name="Cannon C."/>
            <person name="Castanera R."/>
            <person name="Culley D."/>
            <person name="Daum C."/>
            <person name="Ezra D."/>
            <person name="Gonzalez J."/>
            <person name="Henrissat B."/>
            <person name="Kuo A."/>
            <person name="Liang C."/>
            <person name="Lipzen A."/>
            <person name="Lutzoni F."/>
            <person name="Magnuson J."/>
            <person name="Mondo S."/>
            <person name="Nolan M."/>
            <person name="Ohm R."/>
            <person name="Pangilinan J."/>
            <person name="Park H.-J."/>
            <person name="Ramirez L."/>
            <person name="Alfaro M."/>
            <person name="Sun H."/>
            <person name="Tritt A."/>
            <person name="Yoshinaga Y."/>
            <person name="Zwiers L.-H."/>
            <person name="Turgeon B."/>
            <person name="Goodwin S."/>
            <person name="Spatafora J."/>
            <person name="Crous P."/>
            <person name="Grigoriev I."/>
        </authorList>
    </citation>
    <scope>NUCLEOTIDE SEQUENCE</scope>
    <source>
        <strain evidence="1">CBS 130266</strain>
    </source>
</reference>
<dbReference type="Proteomes" id="UP000800235">
    <property type="component" value="Unassembled WGS sequence"/>
</dbReference>
<accession>A0A9P4NDI3</accession>
<protein>
    <submittedName>
        <fullName evidence="1">Uncharacterized protein</fullName>
    </submittedName>
</protein>
<dbReference type="EMBL" id="MU007203">
    <property type="protein sequence ID" value="KAF2415506.1"/>
    <property type="molecule type" value="Genomic_DNA"/>
</dbReference>
<keyword evidence="2" id="KW-1185">Reference proteome</keyword>
<name>A0A9P4NDI3_9PEZI</name>